<evidence type="ECO:0000313" key="3">
    <source>
        <dbReference type="EnsemblMetazoa" id="AATE018633-PA.1"/>
    </source>
</evidence>
<feature type="chain" id="PRO_5043500963" evidence="2">
    <location>
        <begin position="26"/>
        <end position="261"/>
    </location>
</feature>
<organism evidence="3">
    <name type="scientific">Anopheles atroparvus</name>
    <name type="common">European mosquito</name>
    <dbReference type="NCBI Taxonomy" id="41427"/>
    <lineage>
        <taxon>Eukaryota</taxon>
        <taxon>Metazoa</taxon>
        <taxon>Ecdysozoa</taxon>
        <taxon>Arthropoda</taxon>
        <taxon>Hexapoda</taxon>
        <taxon>Insecta</taxon>
        <taxon>Pterygota</taxon>
        <taxon>Neoptera</taxon>
        <taxon>Endopterygota</taxon>
        <taxon>Diptera</taxon>
        <taxon>Nematocera</taxon>
        <taxon>Culicoidea</taxon>
        <taxon>Culicidae</taxon>
        <taxon>Anophelinae</taxon>
        <taxon>Anopheles</taxon>
    </lineage>
</organism>
<proteinExistence type="predicted"/>
<feature type="region of interest" description="Disordered" evidence="1">
    <location>
        <begin position="200"/>
        <end position="261"/>
    </location>
</feature>
<dbReference type="EnsemblMetazoa" id="AATE018633-RA">
    <property type="protein sequence ID" value="AATE018633-PA.1"/>
    <property type="gene ID" value="AATE018633"/>
</dbReference>
<evidence type="ECO:0000256" key="1">
    <source>
        <dbReference type="SAM" id="MobiDB-lite"/>
    </source>
</evidence>
<feature type="signal peptide" evidence="2">
    <location>
        <begin position="1"/>
        <end position="25"/>
    </location>
</feature>
<feature type="compositionally biased region" description="Low complexity" evidence="1">
    <location>
        <begin position="200"/>
        <end position="214"/>
    </location>
</feature>
<sequence>MQRLPTLLEAVILLTVTLLLPICYGASTIEHREPLTKHVLALQAKPPIAKPIDSRAKLIGFNQALAERLQHTRTALRPLQTHAANLQRRFLSARAHTRSSSVDPATVRTERNGLLQDAFRLRAAVERSLLGLGALDRSYRNMRMLAGAARGSGGLPRGMLDRDTERQMELNERIYKNIIDLLVHLIECPVNIIHDMMGTSSTASSTPTSSVGGTEAPEEQPYYTTLPEEADPNTNVLYDVDGTEGGDAEGVGEPWLEEFHY</sequence>
<dbReference type="AlphaFoldDB" id="A0A182JIC3"/>
<dbReference type="VEuPathDB" id="VectorBase:AATE018633"/>
<keyword evidence="2" id="KW-0732">Signal</keyword>
<reference evidence="3" key="1">
    <citation type="submission" date="2022-08" db="UniProtKB">
        <authorList>
            <consortium name="EnsemblMetazoa"/>
        </authorList>
    </citation>
    <scope>IDENTIFICATION</scope>
    <source>
        <strain evidence="3">EBRO</strain>
    </source>
</reference>
<accession>A0A182JIC3</accession>
<protein>
    <submittedName>
        <fullName evidence="3">Uncharacterized protein</fullName>
    </submittedName>
</protein>
<evidence type="ECO:0000256" key="2">
    <source>
        <dbReference type="SAM" id="SignalP"/>
    </source>
</evidence>
<name>A0A182JIC3_ANOAO</name>